<reference evidence="2" key="1">
    <citation type="submission" date="2022-11" db="UniProtKB">
        <authorList>
            <consortium name="WormBaseParasite"/>
        </authorList>
    </citation>
    <scope>IDENTIFICATION</scope>
</reference>
<organism evidence="1 2">
    <name type="scientific">Parascaris univalens</name>
    <name type="common">Nematode worm</name>
    <dbReference type="NCBI Taxonomy" id="6257"/>
    <lineage>
        <taxon>Eukaryota</taxon>
        <taxon>Metazoa</taxon>
        <taxon>Ecdysozoa</taxon>
        <taxon>Nematoda</taxon>
        <taxon>Chromadorea</taxon>
        <taxon>Rhabditida</taxon>
        <taxon>Spirurina</taxon>
        <taxon>Ascaridomorpha</taxon>
        <taxon>Ascaridoidea</taxon>
        <taxon>Ascarididae</taxon>
        <taxon>Parascaris</taxon>
    </lineage>
</organism>
<dbReference type="WBParaSite" id="PgR107_g006_t03">
    <property type="protein sequence ID" value="PgR107_g006_t03"/>
    <property type="gene ID" value="PgR107_g006"/>
</dbReference>
<keyword evidence="1" id="KW-1185">Reference proteome</keyword>
<evidence type="ECO:0000313" key="2">
    <source>
        <dbReference type="WBParaSite" id="PgR107_g006_t03"/>
    </source>
</evidence>
<protein>
    <submittedName>
        <fullName evidence="2">GATOR complex protein NPRL3</fullName>
    </submittedName>
</protein>
<proteinExistence type="predicted"/>
<accession>A0A915CA90</accession>
<name>A0A915CA90_PARUN</name>
<dbReference type="Proteomes" id="UP000887569">
    <property type="component" value="Unplaced"/>
</dbReference>
<evidence type="ECO:0000313" key="1">
    <source>
        <dbReference type="Proteomes" id="UP000887569"/>
    </source>
</evidence>
<sequence>MNRNDCRSIISFVICELLRSRQAESLLSSIRYRQTLLAIT</sequence>
<dbReference type="AlphaFoldDB" id="A0A915CA90"/>